<evidence type="ECO:0008006" key="4">
    <source>
        <dbReference type="Google" id="ProtNLM"/>
    </source>
</evidence>
<evidence type="ECO:0000313" key="3">
    <source>
        <dbReference type="Proteomes" id="UP000231456"/>
    </source>
</evidence>
<dbReference type="EMBL" id="PFRH01000127">
    <property type="protein sequence ID" value="PJC52205.1"/>
    <property type="molecule type" value="Genomic_DNA"/>
</dbReference>
<keyword evidence="1" id="KW-0472">Membrane</keyword>
<keyword evidence="1" id="KW-0812">Transmembrane</keyword>
<evidence type="ECO:0000256" key="1">
    <source>
        <dbReference type="SAM" id="Phobius"/>
    </source>
</evidence>
<feature type="transmembrane region" description="Helical" evidence="1">
    <location>
        <begin position="41"/>
        <end position="66"/>
    </location>
</feature>
<dbReference type="AlphaFoldDB" id="A0A2M8F8X8"/>
<reference evidence="3" key="1">
    <citation type="submission" date="2017-09" db="EMBL/GenBank/DDBJ databases">
        <title>Depth-based differentiation of microbial function through sediment-hosted aquifers and enrichment of novel symbionts in the deep terrestrial subsurface.</title>
        <authorList>
            <person name="Probst A.J."/>
            <person name="Ladd B."/>
            <person name="Jarett J.K."/>
            <person name="Geller-Mcgrath D.E."/>
            <person name="Sieber C.M.K."/>
            <person name="Emerson J.B."/>
            <person name="Anantharaman K."/>
            <person name="Thomas B.C."/>
            <person name="Malmstrom R."/>
            <person name="Stieglmeier M."/>
            <person name="Klingl A."/>
            <person name="Woyke T."/>
            <person name="Ryan C.M."/>
            <person name="Banfield J.F."/>
        </authorList>
    </citation>
    <scope>NUCLEOTIDE SEQUENCE [LARGE SCALE GENOMIC DNA]</scope>
</reference>
<comment type="caution">
    <text evidence="2">The sequence shown here is derived from an EMBL/GenBank/DDBJ whole genome shotgun (WGS) entry which is preliminary data.</text>
</comment>
<sequence length="486" mass="54348">MTHITSHISFKELSCVICVMCNIQRMLPYLKKFHINKQGNLLLFVMIFGSLAFTMIVMGVSSYALFENQASNRKQLRDLSFHIAEAGINYYRWHLAHSPEDYQDGTGEAGPYVHAFEDKNGDVIGYFSLEIDPPLPGTTIVNFRSTGWTIAQPQNTRTIGVRVGYPALTDFSFVENSDMSFSYTTEVHGKVHSNGGIEFNGTTDSLLQSAKETYRPAGESQDKPGIWGDGGPTTFWEYPVPPKDFDSITTDLSSIRDAADAGGLHFYSSGDEGYHMVFQADGTFRLFLVTRRRGYTDLCKVVYDGWCYSGTVYYDIRNETELGTYTIPDNGAIFVEDDVWVEGVVNGHVTVGAGRFPVLESTYQEIYPVGNITLNEKESDDVLGLIAQGDIVYPRNTPDDMTLEAALLSQFKEIYRPYYQNSIKNSLTIFGSQISYAGGGVKWGNPVVSGFINTSYIYDGNLRYLVPPGFPVEPTYELISWEEIET</sequence>
<name>A0A2M8F8X8_9BACT</name>
<accession>A0A2M8F8X8</accession>
<evidence type="ECO:0000313" key="2">
    <source>
        <dbReference type="EMBL" id="PJC52205.1"/>
    </source>
</evidence>
<gene>
    <name evidence="2" type="ORF">CO030_04120</name>
</gene>
<protein>
    <recommendedName>
        <fullName evidence="4">Type 4 fimbrial biogenesis protein PilX N-terminal domain-containing protein</fullName>
    </recommendedName>
</protein>
<proteinExistence type="predicted"/>
<dbReference type="Proteomes" id="UP000231456">
    <property type="component" value="Unassembled WGS sequence"/>
</dbReference>
<keyword evidence="1" id="KW-1133">Transmembrane helix</keyword>
<organism evidence="2 3">
    <name type="scientific">Candidatus Magasanikbacteria bacterium CG_4_9_14_0_2_um_filter_42_11</name>
    <dbReference type="NCBI Taxonomy" id="1974643"/>
    <lineage>
        <taxon>Bacteria</taxon>
        <taxon>Candidatus Magasanikiibacteriota</taxon>
    </lineage>
</organism>